<evidence type="ECO:0000313" key="3">
    <source>
        <dbReference type="Proteomes" id="UP000315017"/>
    </source>
</evidence>
<name>A0A517YBB3_9BACT</name>
<protein>
    <submittedName>
        <fullName evidence="2">Uncharacterized protein</fullName>
    </submittedName>
</protein>
<proteinExistence type="predicted"/>
<reference evidence="2 3" key="1">
    <citation type="submission" date="2019-02" db="EMBL/GenBank/DDBJ databases">
        <title>Deep-cultivation of Planctomycetes and their phenomic and genomic characterization uncovers novel biology.</title>
        <authorList>
            <person name="Wiegand S."/>
            <person name="Jogler M."/>
            <person name="Boedeker C."/>
            <person name="Pinto D."/>
            <person name="Vollmers J."/>
            <person name="Rivas-Marin E."/>
            <person name="Kohn T."/>
            <person name="Peeters S.H."/>
            <person name="Heuer A."/>
            <person name="Rast P."/>
            <person name="Oberbeckmann S."/>
            <person name="Bunk B."/>
            <person name="Jeske O."/>
            <person name="Meyerdierks A."/>
            <person name="Storesund J.E."/>
            <person name="Kallscheuer N."/>
            <person name="Luecker S."/>
            <person name="Lage O.M."/>
            <person name="Pohl T."/>
            <person name="Merkel B.J."/>
            <person name="Hornburger P."/>
            <person name="Mueller R.-W."/>
            <person name="Bruemmer F."/>
            <person name="Labrenz M."/>
            <person name="Spormann A.M."/>
            <person name="Op den Camp H."/>
            <person name="Overmann J."/>
            <person name="Amann R."/>
            <person name="Jetten M.S.M."/>
            <person name="Mascher T."/>
            <person name="Medema M.H."/>
            <person name="Devos D.P."/>
            <person name="Kaster A.-K."/>
            <person name="Ovreas L."/>
            <person name="Rohde M."/>
            <person name="Galperin M.Y."/>
            <person name="Jogler C."/>
        </authorList>
    </citation>
    <scope>NUCLEOTIDE SEQUENCE [LARGE SCALE GENOMIC DNA]</scope>
    <source>
        <strain evidence="2 3">ETA_A8</strain>
    </source>
</reference>
<dbReference type="Proteomes" id="UP000315017">
    <property type="component" value="Chromosome"/>
</dbReference>
<gene>
    <name evidence="2" type="ORF">ETAA8_25890</name>
</gene>
<evidence type="ECO:0000256" key="1">
    <source>
        <dbReference type="SAM" id="MobiDB-lite"/>
    </source>
</evidence>
<feature type="region of interest" description="Disordered" evidence="1">
    <location>
        <begin position="63"/>
        <end position="87"/>
    </location>
</feature>
<dbReference type="EMBL" id="CP036274">
    <property type="protein sequence ID" value="QDU27501.1"/>
    <property type="molecule type" value="Genomic_DNA"/>
</dbReference>
<organism evidence="2 3">
    <name type="scientific">Anatilimnocola aggregata</name>
    <dbReference type="NCBI Taxonomy" id="2528021"/>
    <lineage>
        <taxon>Bacteria</taxon>
        <taxon>Pseudomonadati</taxon>
        <taxon>Planctomycetota</taxon>
        <taxon>Planctomycetia</taxon>
        <taxon>Pirellulales</taxon>
        <taxon>Pirellulaceae</taxon>
        <taxon>Anatilimnocola</taxon>
    </lineage>
</organism>
<sequence>MTRERGFVSCSQLQPEHAPNGGLFNVVAVFTLRHDAPINTIIPGNLVQLISATSTHFAANHFARTDTSRPSLQLRPGRFPPHLTTHS</sequence>
<dbReference type="KEGG" id="aagg:ETAA8_25890"/>
<dbReference type="AlphaFoldDB" id="A0A517YBB3"/>
<keyword evidence="3" id="KW-1185">Reference proteome</keyword>
<accession>A0A517YBB3</accession>
<evidence type="ECO:0000313" key="2">
    <source>
        <dbReference type="EMBL" id="QDU27501.1"/>
    </source>
</evidence>